<dbReference type="InterPro" id="IPR010562">
    <property type="entry name" value="Haemolymph_juvenile_hormone-bd"/>
</dbReference>
<sequence length="219" mass="23445">MNTAILLGLIACICFTSASILKAENEDETRSILSNTINRTVESLRVQIANYDPLLLTDKSISVSELGDINVKKVEVSGFSNFALTSLSANALTSNVGGTLSLPKVSANIQSATLSSEALDVEAEVTSLSVELVGATVEFSFRYSVRTLQLTSLSIIPKIQGLDLELRGFLNGQASELIITSEEIVDFINEFLSDYQDAISSALQTGINYLLRLVGSPSS</sequence>
<dbReference type="GeneID" id="108740162"/>
<evidence type="ECO:0000313" key="3">
    <source>
        <dbReference type="RefSeq" id="XP_025834891.1"/>
    </source>
</evidence>
<proteinExistence type="predicted"/>
<name>A0A7F5RFX8_AGRPL</name>
<gene>
    <name evidence="3" type="primary">LOC108740162</name>
</gene>
<dbReference type="AlphaFoldDB" id="A0A7F5RFX8"/>
<evidence type="ECO:0000256" key="1">
    <source>
        <dbReference type="SAM" id="SignalP"/>
    </source>
</evidence>
<keyword evidence="2" id="KW-1185">Reference proteome</keyword>
<dbReference type="InterPro" id="IPR038606">
    <property type="entry name" value="To_sf"/>
</dbReference>
<accession>A0A7F5RFX8</accession>
<reference evidence="3" key="1">
    <citation type="submission" date="2025-08" db="UniProtKB">
        <authorList>
            <consortium name="RefSeq"/>
        </authorList>
    </citation>
    <scope>IDENTIFICATION</scope>
    <source>
        <tissue evidence="3">Entire body</tissue>
    </source>
</reference>
<dbReference type="InParanoid" id="A0A7F5RFX8"/>
<organism evidence="2 3">
    <name type="scientific">Agrilus planipennis</name>
    <name type="common">Emerald ash borer</name>
    <name type="synonym">Agrilus marcopoli</name>
    <dbReference type="NCBI Taxonomy" id="224129"/>
    <lineage>
        <taxon>Eukaryota</taxon>
        <taxon>Metazoa</taxon>
        <taxon>Ecdysozoa</taxon>
        <taxon>Arthropoda</taxon>
        <taxon>Hexapoda</taxon>
        <taxon>Insecta</taxon>
        <taxon>Pterygota</taxon>
        <taxon>Neoptera</taxon>
        <taxon>Endopterygota</taxon>
        <taxon>Coleoptera</taxon>
        <taxon>Polyphaga</taxon>
        <taxon>Elateriformia</taxon>
        <taxon>Buprestoidea</taxon>
        <taxon>Buprestidae</taxon>
        <taxon>Agrilinae</taxon>
        <taxon>Agrilus</taxon>
    </lineage>
</organism>
<feature type="chain" id="PRO_5028798059" evidence="1">
    <location>
        <begin position="19"/>
        <end position="219"/>
    </location>
</feature>
<dbReference type="Proteomes" id="UP000192223">
    <property type="component" value="Unplaced"/>
</dbReference>
<dbReference type="Gene3D" id="3.15.10.30">
    <property type="entry name" value="Haemolymph juvenile hormone binding protein"/>
    <property type="match status" value="1"/>
</dbReference>
<dbReference type="RefSeq" id="XP_025834891.1">
    <property type="nucleotide sequence ID" value="XM_025979106.1"/>
</dbReference>
<feature type="signal peptide" evidence="1">
    <location>
        <begin position="1"/>
        <end position="18"/>
    </location>
</feature>
<keyword evidence="1" id="KW-0732">Signal</keyword>
<evidence type="ECO:0000313" key="2">
    <source>
        <dbReference type="Proteomes" id="UP000192223"/>
    </source>
</evidence>
<protein>
    <submittedName>
        <fullName evidence="3">Uncharacterized protein LOC108740162</fullName>
    </submittedName>
</protein>
<dbReference type="KEGG" id="apln:108740162"/>
<dbReference type="Pfam" id="PF06585">
    <property type="entry name" value="JHBP"/>
    <property type="match status" value="1"/>
</dbReference>